<evidence type="ECO:0000313" key="2">
    <source>
        <dbReference type="Proteomes" id="UP000619479"/>
    </source>
</evidence>
<gene>
    <name evidence="1" type="ORF">Acy02nite_86020</name>
</gene>
<dbReference type="Proteomes" id="UP000619479">
    <property type="component" value="Unassembled WGS sequence"/>
</dbReference>
<organism evidence="1 2">
    <name type="scientific">Actinoplanes cyaneus</name>
    <dbReference type="NCBI Taxonomy" id="52696"/>
    <lineage>
        <taxon>Bacteria</taxon>
        <taxon>Bacillati</taxon>
        <taxon>Actinomycetota</taxon>
        <taxon>Actinomycetes</taxon>
        <taxon>Micromonosporales</taxon>
        <taxon>Micromonosporaceae</taxon>
        <taxon>Actinoplanes</taxon>
    </lineage>
</organism>
<protein>
    <submittedName>
        <fullName evidence="1">Uncharacterized protein</fullName>
    </submittedName>
</protein>
<dbReference type="AlphaFoldDB" id="A0A919ITG8"/>
<proteinExistence type="predicted"/>
<sequence length="224" mass="24254">MAELTSADYAYLIILKAADRELSNTELSRLYGVRLVSPDYERLNAAGYVSSDTKRRPYRHTITSDGKKAVLVSLTVDQGKPVDGEKRSAGERQLFWAALIASQQLLERLARDRPAAAAGNGVAAEAGHEGMAESVEPADLAGRIRAAYSQLAGSPGEWIDLTALRPLLQDVSKAELDRALAGLLDAGDVLLEPEAFMHRVGESERRAAVHIGGEDRHKLAIGRR</sequence>
<evidence type="ECO:0000313" key="1">
    <source>
        <dbReference type="EMBL" id="GID70721.1"/>
    </source>
</evidence>
<keyword evidence="2" id="KW-1185">Reference proteome</keyword>
<comment type="caution">
    <text evidence="1">The sequence shown here is derived from an EMBL/GenBank/DDBJ whole genome shotgun (WGS) entry which is preliminary data.</text>
</comment>
<accession>A0A919ITG8</accession>
<reference evidence="1" key="1">
    <citation type="submission" date="2021-01" db="EMBL/GenBank/DDBJ databases">
        <title>Whole genome shotgun sequence of Actinoplanes cyaneus NBRC 14990.</title>
        <authorList>
            <person name="Komaki H."/>
            <person name="Tamura T."/>
        </authorList>
    </citation>
    <scope>NUCLEOTIDE SEQUENCE</scope>
    <source>
        <strain evidence="1">NBRC 14990</strain>
    </source>
</reference>
<dbReference type="RefSeq" id="WP_203754930.1">
    <property type="nucleotide sequence ID" value="NZ_BAAAUC010000070.1"/>
</dbReference>
<name>A0A919ITG8_9ACTN</name>
<dbReference type="EMBL" id="BOMH01000081">
    <property type="protein sequence ID" value="GID70721.1"/>
    <property type="molecule type" value="Genomic_DNA"/>
</dbReference>